<dbReference type="EMBL" id="GU567964">
    <property type="protein sequence ID" value="ADI21736.1"/>
    <property type="molecule type" value="Genomic_DNA"/>
</dbReference>
<feature type="domain" description="Tyr recombinase" evidence="10">
    <location>
        <begin position="113"/>
        <end position="302"/>
    </location>
</feature>
<dbReference type="HAMAP" id="MF_01808">
    <property type="entry name" value="Recomb_XerC_XerD"/>
    <property type="match status" value="1"/>
</dbReference>
<sequence>MALEDLEVLRVLEVEQFMHSLESRNLQESTRYSYGRDLESFRSWLDGRGEEIMMVEEGTINSYVAHLRKSGRAPSGVARATVSIRSFYKYLTLEGHIKVDPGAAIAVLKVPQGFPKAIDIEKVERLLNTPVGEGPYVLRDRAILETLYGAGLRVSELTALVVDDVDLEDSFLRVFGKGRKERVVPLGGHAKDALAAWMSGAGREVLLERRKRTDQAQRNVFLNKFGNPLSRKGTWAIVRRHGLRAGLGDDLTPHVLRHSCATHMLEAGASIRHVQELLGHSSIRSTQVYTGRREAELKAIYLEKHPRASAHLMEDTF</sequence>
<dbReference type="PROSITE" id="PS51898">
    <property type="entry name" value="TYR_RECOMBINASE"/>
    <property type="match status" value="1"/>
</dbReference>
<proteinExistence type="inferred from homology"/>
<dbReference type="InterPro" id="IPR011010">
    <property type="entry name" value="DNA_brk_join_enz"/>
</dbReference>
<keyword evidence="2 9" id="KW-0963">Cytoplasm</keyword>
<keyword evidence="4 9" id="KW-0159">Chromosome partition</keyword>
<dbReference type="InterPro" id="IPR013762">
    <property type="entry name" value="Integrase-like_cat_sf"/>
</dbReference>
<dbReference type="GO" id="GO:0051301">
    <property type="term" value="P:cell division"/>
    <property type="evidence" value="ECO:0007669"/>
    <property type="project" value="UniProtKB-KW"/>
</dbReference>
<dbReference type="CDD" id="cd00798">
    <property type="entry name" value="INT_XerDC_C"/>
    <property type="match status" value="1"/>
</dbReference>
<dbReference type="SUPFAM" id="SSF56349">
    <property type="entry name" value="DNA breaking-rejoining enzymes"/>
    <property type="match status" value="1"/>
</dbReference>
<evidence type="ECO:0000256" key="7">
    <source>
        <dbReference type="ARBA" id="ARBA00023172"/>
    </source>
</evidence>
<evidence type="ECO:0000259" key="11">
    <source>
        <dbReference type="PROSITE" id="PS51900"/>
    </source>
</evidence>
<keyword evidence="5 9" id="KW-0229">DNA integration</keyword>
<dbReference type="GO" id="GO:0007059">
    <property type="term" value="P:chromosome segregation"/>
    <property type="evidence" value="ECO:0007669"/>
    <property type="project" value="UniProtKB-UniRule"/>
</dbReference>
<dbReference type="GO" id="GO:0009037">
    <property type="term" value="F:tyrosine-based site-specific recombinase activity"/>
    <property type="evidence" value="ECO:0007669"/>
    <property type="project" value="UniProtKB-UniRule"/>
</dbReference>
<feature type="active site" description="O-(3'-phospho-DNA)-tyrosine intermediate" evidence="9">
    <location>
        <position position="289"/>
    </location>
</feature>
<reference evidence="12" key="1">
    <citation type="submission" date="2010-01" db="EMBL/GenBank/DDBJ databases">
        <title>Genome fragments of uncultured bacteria from the North Pacific subtropical Gyre.</title>
        <authorList>
            <person name="Pham V.D."/>
            <person name="Delong E.F."/>
        </authorList>
    </citation>
    <scope>NUCLEOTIDE SEQUENCE</scope>
</reference>
<organism evidence="12">
    <name type="scientific">uncultured actinobacterium HF0130_15N16</name>
    <dbReference type="NCBI Taxonomy" id="723601"/>
    <lineage>
        <taxon>Bacteria</taxon>
        <taxon>Bacillati</taxon>
        <taxon>Actinomycetota</taxon>
        <taxon>Actinomycetes</taxon>
        <taxon>marine Actinobacteria clade</taxon>
        <taxon>environmental samples</taxon>
    </lineage>
</organism>
<evidence type="ECO:0000256" key="8">
    <source>
        <dbReference type="ARBA" id="ARBA00023306"/>
    </source>
</evidence>
<dbReference type="SUPFAM" id="SSF47823">
    <property type="entry name" value="lambda integrase-like, N-terminal domain"/>
    <property type="match status" value="1"/>
</dbReference>
<dbReference type="NCBIfam" id="NF001399">
    <property type="entry name" value="PRK00283.1"/>
    <property type="match status" value="1"/>
</dbReference>
<feature type="active site" evidence="9">
    <location>
        <position position="257"/>
    </location>
</feature>
<dbReference type="GO" id="GO:0005737">
    <property type="term" value="C:cytoplasm"/>
    <property type="evidence" value="ECO:0007669"/>
    <property type="project" value="UniProtKB-SubCell"/>
</dbReference>
<feature type="active site" evidence="9">
    <location>
        <position position="153"/>
    </location>
</feature>
<keyword evidence="7 9" id="KW-0233">DNA recombination</keyword>
<dbReference type="AlphaFoldDB" id="E7C2R2"/>
<evidence type="ECO:0000256" key="1">
    <source>
        <dbReference type="ARBA" id="ARBA00004496"/>
    </source>
</evidence>
<accession>E7C2R2</accession>
<comment type="subcellular location">
    <subcellularLocation>
        <location evidence="1 9">Cytoplasm</location>
    </subcellularLocation>
</comment>
<feature type="active site" evidence="9">
    <location>
        <position position="177"/>
    </location>
</feature>
<evidence type="ECO:0000256" key="9">
    <source>
        <dbReference type="HAMAP-Rule" id="MF_01808"/>
    </source>
</evidence>
<comment type="similarity">
    <text evidence="9">Belongs to the 'phage' integrase family. XerC subfamily.</text>
</comment>
<evidence type="ECO:0000259" key="10">
    <source>
        <dbReference type="PROSITE" id="PS51898"/>
    </source>
</evidence>
<dbReference type="PANTHER" id="PTHR30349:SF81">
    <property type="entry name" value="TYROSINE RECOMBINASE XERC"/>
    <property type="match status" value="1"/>
</dbReference>
<dbReference type="Pfam" id="PF02899">
    <property type="entry name" value="Phage_int_SAM_1"/>
    <property type="match status" value="1"/>
</dbReference>
<keyword evidence="3 9" id="KW-0132">Cell division</keyword>
<gene>
    <name evidence="9" type="primary">xerC</name>
</gene>
<evidence type="ECO:0000256" key="2">
    <source>
        <dbReference type="ARBA" id="ARBA00022490"/>
    </source>
</evidence>
<keyword evidence="6 9" id="KW-0238">DNA-binding</keyword>
<feature type="active site" evidence="9">
    <location>
        <position position="280"/>
    </location>
</feature>
<dbReference type="InterPro" id="IPR050090">
    <property type="entry name" value="Tyrosine_recombinase_XerCD"/>
</dbReference>
<dbReference type="Pfam" id="PF00589">
    <property type="entry name" value="Phage_integrase"/>
    <property type="match status" value="1"/>
</dbReference>
<dbReference type="GO" id="GO:0006313">
    <property type="term" value="P:DNA transposition"/>
    <property type="evidence" value="ECO:0007669"/>
    <property type="project" value="UniProtKB-UniRule"/>
</dbReference>
<evidence type="ECO:0000256" key="4">
    <source>
        <dbReference type="ARBA" id="ARBA00022829"/>
    </source>
</evidence>
<evidence type="ECO:0000313" key="12">
    <source>
        <dbReference type="EMBL" id="ADI21736.1"/>
    </source>
</evidence>
<protein>
    <recommendedName>
        <fullName evidence="9">Tyrosine recombinase XerC</fullName>
    </recommendedName>
</protein>
<dbReference type="InterPro" id="IPR044068">
    <property type="entry name" value="CB"/>
</dbReference>
<dbReference type="InterPro" id="IPR023009">
    <property type="entry name" value="Tyrosine_recombinase_XerC/XerD"/>
</dbReference>
<dbReference type="Gene3D" id="1.10.150.130">
    <property type="match status" value="1"/>
</dbReference>
<comment type="function">
    <text evidence="9">Site-specific tyrosine recombinase, which acts by catalyzing the cutting and rejoining of the recombining DNA molecules. The XerC-XerD complex is essential to convert dimers of the bacterial chromosome into monomers to permit their segregation at cell division. It also contributes to the segregational stability of plasmids.</text>
</comment>
<dbReference type="Gene3D" id="1.10.443.10">
    <property type="entry name" value="Intergrase catalytic core"/>
    <property type="match status" value="1"/>
</dbReference>
<dbReference type="PROSITE" id="PS51900">
    <property type="entry name" value="CB"/>
    <property type="match status" value="1"/>
</dbReference>
<dbReference type="InterPro" id="IPR004107">
    <property type="entry name" value="Integrase_SAM-like_N"/>
</dbReference>
<dbReference type="InterPro" id="IPR010998">
    <property type="entry name" value="Integrase_recombinase_N"/>
</dbReference>
<dbReference type="InterPro" id="IPR002104">
    <property type="entry name" value="Integrase_catalytic"/>
</dbReference>
<name>E7C2R2_9ACTN</name>
<dbReference type="GO" id="GO:0003677">
    <property type="term" value="F:DNA binding"/>
    <property type="evidence" value="ECO:0007669"/>
    <property type="project" value="UniProtKB-UniRule"/>
</dbReference>
<evidence type="ECO:0000256" key="3">
    <source>
        <dbReference type="ARBA" id="ARBA00022618"/>
    </source>
</evidence>
<keyword evidence="8 9" id="KW-0131">Cell cycle</keyword>
<feature type="domain" description="Core-binding (CB)" evidence="11">
    <location>
        <begin position="8"/>
        <end position="92"/>
    </location>
</feature>
<dbReference type="PANTHER" id="PTHR30349">
    <property type="entry name" value="PHAGE INTEGRASE-RELATED"/>
    <property type="match status" value="1"/>
</dbReference>
<comment type="subunit">
    <text evidence="9">Forms a cyclic heterotetrameric complex composed of two molecules of XerC and two molecules of XerD.</text>
</comment>
<feature type="active site" evidence="9">
    <location>
        <position position="254"/>
    </location>
</feature>
<evidence type="ECO:0000256" key="5">
    <source>
        <dbReference type="ARBA" id="ARBA00022908"/>
    </source>
</evidence>
<evidence type="ECO:0000256" key="6">
    <source>
        <dbReference type="ARBA" id="ARBA00023125"/>
    </source>
</evidence>